<feature type="signal peptide" evidence="10">
    <location>
        <begin position="1"/>
        <end position="25"/>
    </location>
</feature>
<evidence type="ECO:0000256" key="8">
    <source>
        <dbReference type="ARBA" id="ARBA00023326"/>
    </source>
</evidence>
<dbReference type="SUPFAM" id="SSF51445">
    <property type="entry name" value="(Trans)glycosidases"/>
    <property type="match status" value="1"/>
</dbReference>
<dbReference type="CDD" id="cd06548">
    <property type="entry name" value="GH18_chitinase"/>
    <property type="match status" value="1"/>
</dbReference>
<dbReference type="Gene3D" id="2.60.40.10">
    <property type="entry name" value="Immunoglobulins"/>
    <property type="match status" value="4"/>
</dbReference>
<dbReference type="InterPro" id="IPR014756">
    <property type="entry name" value="Ig_E-set"/>
</dbReference>
<keyword evidence="5" id="KW-0146">Chitin degradation</keyword>
<dbReference type="RefSeq" id="WP_193194700.1">
    <property type="nucleotide sequence ID" value="NZ_JACZFR010000065.1"/>
</dbReference>
<evidence type="ECO:0000256" key="6">
    <source>
        <dbReference type="ARBA" id="ARBA00023277"/>
    </source>
</evidence>
<dbReference type="InterPro" id="IPR035986">
    <property type="entry name" value="PKD_dom_sf"/>
</dbReference>
<dbReference type="Pfam" id="PF08329">
    <property type="entry name" value="ChitinaseA_N"/>
    <property type="match status" value="1"/>
</dbReference>
<dbReference type="InterPro" id="IPR050314">
    <property type="entry name" value="Glycosyl_Hydrlase_18"/>
</dbReference>
<dbReference type="PANTHER" id="PTHR11177">
    <property type="entry name" value="CHITINASE"/>
    <property type="match status" value="1"/>
</dbReference>
<dbReference type="InterPro" id="IPR013783">
    <property type="entry name" value="Ig-like_fold"/>
</dbReference>
<dbReference type="InterPro" id="IPR017853">
    <property type="entry name" value="GH"/>
</dbReference>
<dbReference type="InterPro" id="IPR022409">
    <property type="entry name" value="PKD/Chitinase_dom"/>
</dbReference>
<keyword evidence="6" id="KW-0119">Carbohydrate metabolism</keyword>
<proteinExistence type="inferred from homology"/>
<evidence type="ECO:0000256" key="4">
    <source>
        <dbReference type="ARBA" id="ARBA00022801"/>
    </source>
</evidence>
<dbReference type="EC" id="3.2.1.14" evidence="3"/>
<dbReference type="SUPFAM" id="SSF81296">
    <property type="entry name" value="E set domains"/>
    <property type="match status" value="1"/>
</dbReference>
<dbReference type="Proteomes" id="UP001596425">
    <property type="component" value="Unassembled WGS sequence"/>
</dbReference>
<dbReference type="InterPro" id="IPR013540">
    <property type="entry name" value="ChitinaseA_N"/>
</dbReference>
<comment type="catalytic activity">
    <reaction evidence="1">
        <text>Random endo-hydrolysis of N-acetyl-beta-D-glucosaminide (1-&gt;4)-beta-linkages in chitin and chitodextrins.</text>
        <dbReference type="EC" id="3.2.1.14"/>
    </reaction>
</comment>
<dbReference type="InterPro" id="IPR003610">
    <property type="entry name" value="CBM5/12"/>
</dbReference>
<evidence type="ECO:0000256" key="9">
    <source>
        <dbReference type="RuleBase" id="RU000489"/>
    </source>
</evidence>
<dbReference type="CDD" id="cd02848">
    <property type="entry name" value="E_set_Chitinase_N"/>
    <property type="match status" value="1"/>
</dbReference>
<dbReference type="GO" id="GO:0016787">
    <property type="term" value="F:hydrolase activity"/>
    <property type="evidence" value="ECO:0007669"/>
    <property type="project" value="UniProtKB-KW"/>
</dbReference>
<dbReference type="PANTHER" id="PTHR11177:SF317">
    <property type="entry name" value="CHITINASE 12-RELATED"/>
    <property type="match status" value="1"/>
</dbReference>
<organism evidence="12 13">
    <name type="scientific">Microbulbifer taiwanensis</name>
    <dbReference type="NCBI Taxonomy" id="986746"/>
    <lineage>
        <taxon>Bacteria</taxon>
        <taxon>Pseudomonadati</taxon>
        <taxon>Pseudomonadota</taxon>
        <taxon>Gammaproteobacteria</taxon>
        <taxon>Cellvibrionales</taxon>
        <taxon>Microbulbiferaceae</taxon>
        <taxon>Microbulbifer</taxon>
    </lineage>
</organism>
<evidence type="ECO:0000256" key="2">
    <source>
        <dbReference type="ARBA" id="ARBA00009121"/>
    </source>
</evidence>
<dbReference type="CDD" id="cd12204">
    <property type="entry name" value="CBD_like"/>
    <property type="match status" value="1"/>
</dbReference>
<reference evidence="13" key="1">
    <citation type="journal article" date="2019" name="Int. J. Syst. Evol. Microbiol.">
        <title>The Global Catalogue of Microorganisms (GCM) 10K type strain sequencing project: providing services to taxonomists for standard genome sequencing and annotation.</title>
        <authorList>
            <consortium name="The Broad Institute Genomics Platform"/>
            <consortium name="The Broad Institute Genome Sequencing Center for Infectious Disease"/>
            <person name="Wu L."/>
            <person name="Ma J."/>
        </authorList>
    </citation>
    <scope>NUCLEOTIDE SEQUENCE [LARGE SCALE GENOMIC DNA]</scope>
    <source>
        <strain evidence="13">CGMCC 1.13718</strain>
    </source>
</reference>
<evidence type="ECO:0000256" key="7">
    <source>
        <dbReference type="ARBA" id="ARBA00023295"/>
    </source>
</evidence>
<dbReference type="CDD" id="cd12215">
    <property type="entry name" value="ChiC_BD"/>
    <property type="match status" value="1"/>
</dbReference>
<dbReference type="SMART" id="SM00495">
    <property type="entry name" value="ChtBD3"/>
    <property type="match status" value="2"/>
</dbReference>
<gene>
    <name evidence="12" type="ORF">ACFQBM_04260</name>
</gene>
<dbReference type="InterPro" id="IPR011583">
    <property type="entry name" value="Chitinase_II/V-like_cat"/>
</dbReference>
<dbReference type="InterPro" id="IPR001223">
    <property type="entry name" value="Glyco_hydro18_cat"/>
</dbReference>
<evidence type="ECO:0000313" key="13">
    <source>
        <dbReference type="Proteomes" id="UP001596425"/>
    </source>
</evidence>
<evidence type="ECO:0000259" key="11">
    <source>
        <dbReference type="PROSITE" id="PS51910"/>
    </source>
</evidence>
<feature type="domain" description="GH18" evidence="11">
    <location>
        <begin position="163"/>
        <end position="563"/>
    </location>
</feature>
<dbReference type="Pfam" id="PF02839">
    <property type="entry name" value="CBM_5_12"/>
    <property type="match status" value="1"/>
</dbReference>
<dbReference type="EMBL" id="JBHSVR010000001">
    <property type="protein sequence ID" value="MFC6632479.1"/>
    <property type="molecule type" value="Genomic_DNA"/>
</dbReference>
<name>A0ABW1YIA6_9GAMM</name>
<dbReference type="InterPro" id="IPR036573">
    <property type="entry name" value="CBM_sf_5/12"/>
</dbReference>
<dbReference type="SUPFAM" id="SSF49299">
    <property type="entry name" value="PKD domain"/>
    <property type="match status" value="1"/>
</dbReference>
<comment type="similarity">
    <text evidence="2">Belongs to the glycosyl hydrolase 18 family. Chitinase class II subfamily.</text>
</comment>
<keyword evidence="4 9" id="KW-0378">Hydrolase</keyword>
<evidence type="ECO:0000256" key="1">
    <source>
        <dbReference type="ARBA" id="ARBA00000822"/>
    </source>
</evidence>
<feature type="chain" id="PRO_5046478856" description="chitinase" evidence="10">
    <location>
        <begin position="26"/>
        <end position="960"/>
    </location>
</feature>
<dbReference type="PROSITE" id="PS51910">
    <property type="entry name" value="GH18_2"/>
    <property type="match status" value="1"/>
</dbReference>
<protein>
    <recommendedName>
        <fullName evidence="3">chitinase</fullName>
        <ecNumber evidence="3">3.2.1.14</ecNumber>
    </recommendedName>
</protein>
<dbReference type="SUPFAM" id="SSF54556">
    <property type="entry name" value="Chitinase insertion domain"/>
    <property type="match status" value="1"/>
</dbReference>
<dbReference type="SUPFAM" id="SSF51055">
    <property type="entry name" value="Carbohydrate binding domain"/>
    <property type="match status" value="2"/>
</dbReference>
<keyword evidence="10" id="KW-0732">Signal</keyword>
<dbReference type="Gene3D" id="3.20.20.80">
    <property type="entry name" value="Glycosidases"/>
    <property type="match status" value="1"/>
</dbReference>
<comment type="caution">
    <text evidence="12">The sequence shown here is derived from an EMBL/GenBank/DDBJ whole genome shotgun (WGS) entry which is preliminary data.</text>
</comment>
<keyword evidence="7 9" id="KW-0326">Glycosidase</keyword>
<sequence>MKGLNPSQWRRALFALGLATSPAIAAPGAPQIDWMETSFAIIEVDDTATAYEQLVIINDYAEVPVAWTKWSGDDGDSVQYLLNGEVVLEEAAAAGGSSQSGSATLQVAQGGKYDLQVALCDDSGCTPSAVKEIVVADTDGSHVDPITLTAGENNQPYTNSSNSVVGAYFVEWGVYGRKFPVDKIPAYNLTHILYGFIPICGGDGINDSLKEIEGSFQALQRSCSGREDFKVSIHDPFAAVQKSQQGQDYSTPYKGNFGQLMELKQAYPDLKILPSIGGWTLSDPFYFFGDSAKRQTFVDSVEEFLRTWKFFDGVDIDWEYPGGQGANPSLGDASDGETYRLLMRELRAMLDGLETETGREYQLTSAIGAGSDKIAAIDYVNVQQYMDYFFMMTYDFYGAFSLETLGHQTALYAPSWDPSDDYNAHSGVQAMLSEGVSPGKLVMGTAMYGRGWTGVNGWNGGDHLTGTATGAVAGTWEAGVVDYRDIAGKLASGQWEYHYDSTAQGPYIFKPDTGDLITYDDATSVAAKGAYVQSHGLAGLFAWEIDADNGDILNAMHESLGHGDGSGNRRPVAIAGNDLQGDEGSSICLDGSGSYDLDGDPLSYSWAQTSGTGVTLDDDSAAAPCFSAPEVSADETLTFELVVNDGQEDSNPDSVSVLLKDVPDNRAPDADAGADQAVITPAAVTLDGSASSDPDGDNLSYSWVQVSGSAVTLQNADSASASFDAAEVGADEVLVFELSVSDGELGDSDSVSIMLKPAQSNTPPEVSVPSSLGVNEGESLDITASATDADGDVLSYSWSAPAFNVSNGDSETVTLTAPQVGSDTAYTVTVTVSDSINPPVSAQVSVTVNDVPTGGCSMTDPNAGNYPAWTPGTTYLGEDQVSHESLVWEAKYWTQTEPGFSAADWKLLSDVEVPWNASTAYNGNDEVNHDGRRYRAQWWTQGDEPGAASVWVDIGPASCN</sequence>
<dbReference type="Pfam" id="PF22352">
    <property type="entry name" value="K319L-like_PKD"/>
    <property type="match status" value="3"/>
</dbReference>
<dbReference type="InterPro" id="IPR001579">
    <property type="entry name" value="Glyco_hydro_18_chit_AS"/>
</dbReference>
<keyword evidence="13" id="KW-1185">Reference proteome</keyword>
<dbReference type="Gene3D" id="3.10.50.10">
    <property type="match status" value="1"/>
</dbReference>
<dbReference type="SMART" id="SM00636">
    <property type="entry name" value="Glyco_18"/>
    <property type="match status" value="1"/>
</dbReference>
<dbReference type="CDD" id="cd00146">
    <property type="entry name" value="PKD"/>
    <property type="match status" value="1"/>
</dbReference>
<keyword evidence="8" id="KW-0624">Polysaccharide degradation</keyword>
<dbReference type="PROSITE" id="PS01095">
    <property type="entry name" value="GH18_1"/>
    <property type="match status" value="1"/>
</dbReference>
<evidence type="ECO:0000256" key="10">
    <source>
        <dbReference type="SAM" id="SignalP"/>
    </source>
</evidence>
<dbReference type="Gene3D" id="2.10.10.20">
    <property type="entry name" value="Carbohydrate-binding module superfamily 5/12"/>
    <property type="match status" value="2"/>
</dbReference>
<dbReference type="InterPro" id="IPR029070">
    <property type="entry name" value="Chitinase_insertion_sf"/>
</dbReference>
<evidence type="ECO:0000313" key="12">
    <source>
        <dbReference type="EMBL" id="MFC6632479.1"/>
    </source>
</evidence>
<dbReference type="SMART" id="SM00089">
    <property type="entry name" value="PKD"/>
    <property type="match status" value="3"/>
</dbReference>
<dbReference type="Pfam" id="PF00704">
    <property type="entry name" value="Glyco_hydro_18"/>
    <property type="match status" value="1"/>
</dbReference>
<evidence type="ECO:0000256" key="5">
    <source>
        <dbReference type="ARBA" id="ARBA00023024"/>
    </source>
</evidence>
<evidence type="ECO:0000256" key="3">
    <source>
        <dbReference type="ARBA" id="ARBA00012729"/>
    </source>
</evidence>
<accession>A0ABW1YIA6</accession>